<evidence type="ECO:0000256" key="1">
    <source>
        <dbReference type="SAM" id="MobiDB-lite"/>
    </source>
</evidence>
<dbReference type="Proteomes" id="UP000479710">
    <property type="component" value="Unassembled WGS sequence"/>
</dbReference>
<dbReference type="AlphaFoldDB" id="A0A6G1D621"/>
<reference evidence="2 3" key="1">
    <citation type="submission" date="2019-11" db="EMBL/GenBank/DDBJ databases">
        <title>Whole genome sequence of Oryza granulata.</title>
        <authorList>
            <person name="Li W."/>
        </authorList>
    </citation>
    <scope>NUCLEOTIDE SEQUENCE [LARGE SCALE GENOMIC DNA]</scope>
    <source>
        <strain evidence="3">cv. Menghai</strain>
        <tissue evidence="2">Leaf</tissue>
    </source>
</reference>
<gene>
    <name evidence="2" type="ORF">E2562_020894</name>
</gene>
<evidence type="ECO:0000313" key="2">
    <source>
        <dbReference type="EMBL" id="KAF0907836.1"/>
    </source>
</evidence>
<keyword evidence="3" id="KW-1185">Reference proteome</keyword>
<accession>A0A6G1D621</accession>
<name>A0A6G1D621_9ORYZ</name>
<evidence type="ECO:0000313" key="3">
    <source>
        <dbReference type="Proteomes" id="UP000479710"/>
    </source>
</evidence>
<comment type="caution">
    <text evidence="2">The sequence shown here is derived from an EMBL/GenBank/DDBJ whole genome shotgun (WGS) entry which is preliminary data.</text>
</comment>
<organism evidence="2 3">
    <name type="scientific">Oryza meyeriana var. granulata</name>
    <dbReference type="NCBI Taxonomy" id="110450"/>
    <lineage>
        <taxon>Eukaryota</taxon>
        <taxon>Viridiplantae</taxon>
        <taxon>Streptophyta</taxon>
        <taxon>Embryophyta</taxon>
        <taxon>Tracheophyta</taxon>
        <taxon>Spermatophyta</taxon>
        <taxon>Magnoliopsida</taxon>
        <taxon>Liliopsida</taxon>
        <taxon>Poales</taxon>
        <taxon>Poaceae</taxon>
        <taxon>BOP clade</taxon>
        <taxon>Oryzoideae</taxon>
        <taxon>Oryzeae</taxon>
        <taxon>Oryzinae</taxon>
        <taxon>Oryza</taxon>
        <taxon>Oryza meyeriana</taxon>
    </lineage>
</organism>
<feature type="region of interest" description="Disordered" evidence="1">
    <location>
        <begin position="1"/>
        <end position="62"/>
    </location>
</feature>
<sequence>MSDDVMTVSYGIGGNKDDGPGTAWPRRAGGTWRWRQTSGSPAALNHRDGDDGSSAGTTADGE</sequence>
<dbReference type="EMBL" id="SPHZ02000007">
    <property type="protein sequence ID" value="KAF0907836.1"/>
    <property type="molecule type" value="Genomic_DNA"/>
</dbReference>
<protein>
    <submittedName>
        <fullName evidence="2">Uncharacterized protein</fullName>
    </submittedName>
</protein>
<proteinExistence type="predicted"/>